<dbReference type="InterPro" id="IPR022634">
    <property type="entry name" value="DNA_polIII_beta_N"/>
</dbReference>
<evidence type="ECO:0000256" key="3">
    <source>
        <dbReference type="ARBA" id="ARBA00021035"/>
    </source>
</evidence>
<evidence type="ECO:0000256" key="8">
    <source>
        <dbReference type="ARBA" id="ARBA00022932"/>
    </source>
</evidence>
<evidence type="ECO:0000256" key="1">
    <source>
        <dbReference type="ARBA" id="ARBA00004496"/>
    </source>
</evidence>
<feature type="domain" description="DNA polymerase III beta sliding clamp central" evidence="12">
    <location>
        <begin position="130"/>
        <end position="244"/>
    </location>
</feature>
<dbReference type="Gene3D" id="3.10.150.10">
    <property type="entry name" value="DNA Polymerase III, subunit A, domain 2"/>
    <property type="match status" value="1"/>
</dbReference>
<feature type="domain" description="DNA polymerase III beta sliding clamp N-terminal" evidence="11">
    <location>
        <begin position="1"/>
        <end position="119"/>
    </location>
</feature>
<evidence type="ECO:0000256" key="4">
    <source>
        <dbReference type="ARBA" id="ARBA00022490"/>
    </source>
</evidence>
<comment type="subcellular location">
    <subcellularLocation>
        <location evidence="1 10">Cytoplasm</location>
    </subcellularLocation>
</comment>
<dbReference type="CDD" id="cd00140">
    <property type="entry name" value="beta_clamp"/>
    <property type="match status" value="1"/>
</dbReference>
<evidence type="ECO:0000313" key="15">
    <source>
        <dbReference type="Proteomes" id="UP001559623"/>
    </source>
</evidence>
<evidence type="ECO:0000256" key="2">
    <source>
        <dbReference type="ARBA" id="ARBA00010752"/>
    </source>
</evidence>
<evidence type="ECO:0000259" key="12">
    <source>
        <dbReference type="Pfam" id="PF02767"/>
    </source>
</evidence>
<gene>
    <name evidence="14" type="primary">dnaN</name>
    <name evidence="14" type="ORF">QCO44_10920</name>
</gene>
<dbReference type="InterPro" id="IPR046938">
    <property type="entry name" value="DNA_clamp_sf"/>
</dbReference>
<dbReference type="PANTHER" id="PTHR30478">
    <property type="entry name" value="DNA POLYMERASE III SUBUNIT BETA"/>
    <property type="match status" value="1"/>
</dbReference>
<dbReference type="SUPFAM" id="SSF55979">
    <property type="entry name" value="DNA clamp"/>
    <property type="match status" value="3"/>
</dbReference>
<comment type="subunit">
    <text evidence="10">Forms a ring-shaped head-to-tail homodimer around DNA.</text>
</comment>
<keyword evidence="7 10" id="KW-0235">DNA replication</keyword>
<evidence type="ECO:0000313" key="14">
    <source>
        <dbReference type="EMBL" id="MEX5286122.1"/>
    </source>
</evidence>
<accession>A0ABV3X973</accession>
<sequence length="370" mass="40973">MKFTCHKNELVQAIQIVSKAIASKPQTPILSGIYFEAEGDQLELHATDNEIGIISVIPASVEQTGKLVLSGRYMQDVIRRLPGENVTISQEIGENTTKIKSGASNFTFLSMPANEFPTVKRLEEGIHFRIQDNVLRDIVKKTVFACSTDEARPVFTGCQLEINGETLTMAATNTHRLSVKKEVVADLSGDLRIIIPSKLLNELLRALNSDMPTEIDVRCSSNQASFHFDNVVLMSRLIEGQFPNYESVIPKSFDTTITLDTEAFLDAVDRVSLISRAADYNIIRLDFANGNVHISSNSPDIGNADETVAADISGPDVNIAFNAKYVTDVLKNIDSKTFRFLMNKSLQPATIREEDNPTFVYIVTPVRTQN</sequence>
<organism evidence="14 15">
    <name type="scientific">Selenomonas sputigena</name>
    <dbReference type="NCBI Taxonomy" id="69823"/>
    <lineage>
        <taxon>Bacteria</taxon>
        <taxon>Bacillati</taxon>
        <taxon>Bacillota</taxon>
        <taxon>Negativicutes</taxon>
        <taxon>Selenomonadales</taxon>
        <taxon>Selenomonadaceae</taxon>
        <taxon>Selenomonas</taxon>
    </lineage>
</organism>
<dbReference type="Proteomes" id="UP001559623">
    <property type="component" value="Unassembled WGS sequence"/>
</dbReference>
<dbReference type="PIRSF" id="PIRSF000804">
    <property type="entry name" value="DNA_pol_III_b"/>
    <property type="match status" value="1"/>
</dbReference>
<keyword evidence="8 10" id="KW-0239">DNA-directed DNA polymerase</keyword>
<dbReference type="NCBIfam" id="TIGR00663">
    <property type="entry name" value="dnan"/>
    <property type="match status" value="1"/>
</dbReference>
<keyword evidence="15" id="KW-1185">Reference proteome</keyword>
<reference evidence="14 15" key="1">
    <citation type="submission" date="2023-04" db="EMBL/GenBank/DDBJ databases">
        <title>Genome Sequence of Selenomonas sputigena ATCC 33150.</title>
        <authorList>
            <person name="Miller D.P."/>
            <person name="Anvari S."/>
            <person name="Polson S.W."/>
            <person name="Macdonald M."/>
            <person name="Mcdowell J.V."/>
        </authorList>
    </citation>
    <scope>NUCLEOTIDE SEQUENCE [LARGE SCALE GENOMIC DNA]</scope>
    <source>
        <strain evidence="14 15">ATCC 33150</strain>
    </source>
</reference>
<keyword evidence="9" id="KW-0238">DNA-binding</keyword>
<keyword evidence="5 10" id="KW-0808">Transferase</keyword>
<comment type="similarity">
    <text evidence="2 10">Belongs to the beta sliding clamp family.</text>
</comment>
<evidence type="ECO:0000256" key="5">
    <source>
        <dbReference type="ARBA" id="ARBA00022679"/>
    </source>
</evidence>
<keyword evidence="6 10" id="KW-0548">Nucleotidyltransferase</keyword>
<comment type="caution">
    <text evidence="14">The sequence shown here is derived from an EMBL/GenBank/DDBJ whole genome shotgun (WGS) entry which is preliminary data.</text>
</comment>
<dbReference type="Pfam" id="PF02767">
    <property type="entry name" value="DNA_pol3_beta_2"/>
    <property type="match status" value="1"/>
</dbReference>
<evidence type="ECO:0000256" key="9">
    <source>
        <dbReference type="ARBA" id="ARBA00023125"/>
    </source>
</evidence>
<evidence type="ECO:0000259" key="13">
    <source>
        <dbReference type="Pfam" id="PF02768"/>
    </source>
</evidence>
<dbReference type="Pfam" id="PF02768">
    <property type="entry name" value="DNA_pol3_beta_3"/>
    <property type="match status" value="1"/>
</dbReference>
<evidence type="ECO:0000259" key="11">
    <source>
        <dbReference type="Pfam" id="PF00712"/>
    </source>
</evidence>
<dbReference type="Pfam" id="PF00712">
    <property type="entry name" value="DNA_pol3_beta"/>
    <property type="match status" value="1"/>
</dbReference>
<dbReference type="SMART" id="SM00480">
    <property type="entry name" value="POL3Bc"/>
    <property type="match status" value="1"/>
</dbReference>
<name>A0ABV3X973_9FIRM</name>
<dbReference type="PANTHER" id="PTHR30478:SF0">
    <property type="entry name" value="BETA SLIDING CLAMP"/>
    <property type="match status" value="1"/>
</dbReference>
<keyword evidence="4 10" id="KW-0963">Cytoplasm</keyword>
<evidence type="ECO:0000256" key="7">
    <source>
        <dbReference type="ARBA" id="ARBA00022705"/>
    </source>
</evidence>
<dbReference type="RefSeq" id="WP_368847843.1">
    <property type="nucleotide sequence ID" value="NZ_CP194411.1"/>
</dbReference>
<protein>
    <recommendedName>
        <fullName evidence="3 10">Beta sliding clamp</fullName>
    </recommendedName>
</protein>
<proteinExistence type="inferred from homology"/>
<feature type="domain" description="DNA polymerase III beta sliding clamp C-terminal" evidence="13">
    <location>
        <begin position="247"/>
        <end position="367"/>
    </location>
</feature>
<evidence type="ECO:0000256" key="6">
    <source>
        <dbReference type="ARBA" id="ARBA00022695"/>
    </source>
</evidence>
<dbReference type="Gene3D" id="3.70.10.10">
    <property type="match status" value="1"/>
</dbReference>
<dbReference type="InterPro" id="IPR022635">
    <property type="entry name" value="DNA_polIII_beta_C"/>
</dbReference>
<comment type="function">
    <text evidence="10">Confers DNA tethering and processivity to DNA polymerases and other proteins. Acts as a clamp, forming a ring around DNA (a reaction catalyzed by the clamp-loading complex) which diffuses in an ATP-independent manner freely and bidirectionally along dsDNA. Initially characterized for its ability to contact the catalytic subunit of DNA polymerase III (Pol III), a complex, multichain enzyme responsible for most of the replicative synthesis in bacteria; Pol III exhibits 3'-5' exonuclease proofreading activity. The beta chain is required for initiation of replication as well as for processivity of DNA replication.</text>
</comment>
<dbReference type="InterPro" id="IPR001001">
    <property type="entry name" value="DNA_polIII_beta"/>
</dbReference>
<dbReference type="EMBL" id="JARVLH010000008">
    <property type="protein sequence ID" value="MEX5286122.1"/>
    <property type="molecule type" value="Genomic_DNA"/>
</dbReference>
<dbReference type="GO" id="GO:0003887">
    <property type="term" value="F:DNA-directed DNA polymerase activity"/>
    <property type="evidence" value="ECO:0007669"/>
    <property type="project" value="UniProtKB-EC"/>
</dbReference>
<dbReference type="InterPro" id="IPR022637">
    <property type="entry name" value="DNA_polIII_beta_cen"/>
</dbReference>
<evidence type="ECO:0000256" key="10">
    <source>
        <dbReference type="PIRNR" id="PIRNR000804"/>
    </source>
</evidence>